<gene>
    <name evidence="1" type="ORF">MENTE1834_LOCUS41512</name>
</gene>
<proteinExistence type="predicted"/>
<organism evidence="1 2">
    <name type="scientific">Meloidogyne enterolobii</name>
    <name type="common">Root-knot nematode worm</name>
    <name type="synonym">Meloidogyne mayaguensis</name>
    <dbReference type="NCBI Taxonomy" id="390850"/>
    <lineage>
        <taxon>Eukaryota</taxon>
        <taxon>Metazoa</taxon>
        <taxon>Ecdysozoa</taxon>
        <taxon>Nematoda</taxon>
        <taxon>Chromadorea</taxon>
        <taxon>Rhabditida</taxon>
        <taxon>Tylenchina</taxon>
        <taxon>Tylenchomorpha</taxon>
        <taxon>Tylenchoidea</taxon>
        <taxon>Meloidogynidae</taxon>
        <taxon>Meloidogyninae</taxon>
        <taxon>Meloidogyne</taxon>
    </lineage>
</organism>
<dbReference type="Proteomes" id="UP001497535">
    <property type="component" value="Unassembled WGS sequence"/>
</dbReference>
<accession>A0ACB1AQN1</accession>
<name>A0ACB1AQN1_MELEN</name>
<sequence length="1061" mass="122761">MSESSEIHSIPIINNLNNSGQPLIVGISTSKIPNSSEQNKEIVSVEVHRIVPLADLEDEDEEESEIDLKVEELVDRLDTIDEHEDEGKGEEVEVEGEGKEEDRGKEGEERRKEGEEGRGVVESEEREEERRKDEERRMKEDEEGRREEERRMKEDEEGREEEKRRKEEEIEEERRKEEIEKEEERRIKDEKEAQIEEKNEVKSINCDIPVIKIAEESEFKISENKISEERVEKKGETERGEKEGGETEGGGEKGEDLILIKEFNNKTNKFETTKTLNEYFKFNREDKGGDKNVVENKIADEMISEMFSKINGGEEENLSNLTIEMEIKNSDRLSSFLIERVILENNNVYIEPFIEDVSQQTCSDFNKFEELMGKEKDREEIVEERDFKNISEFNNSEIRIKEQKGREEEGKEKPEFKQYKIEPEFNNSEIRIREQKEREEEGKEKPEFKNSEIRTKEQKEREEEEKEKSEFKNSEIRIKEQKEREEKEPEKPEFNNSEIRIKEQRTLESCFDSIYGFNNDQKPEQIIFPEKEKNIKINIVKNDDQNNNVKIENKKNNIKAAEIELCKMVEELKALQQMEEESEFIKNSENKIKEQKETRDREKAKSEFLDNKIKSEFKNSEIKVKEAENGFIKTEETTEETTEMAREKNQNNLIKIIPIEKEAENNYKNQNKFNSTTNIIPIKIETKQEASKFYQFPFASAFNNNKNIYLSSTLPKTTKQPPHPPPGQHSPFGYFNNQKEEGEEEDFRLSPKTLCRIKKLNIIMNTEQGSFNNGCNGEVINGEGKDSADVIHHHPIFVKDTSRFWYKPKISREEAISMLKNKPPGTFVVRDSNSFPGAFGLALKVAQPPAGVVPADGSELVRHFLIEPSPKGVRLKGCSNEPVFGTLAALVYQHSITPLALPCRLILPSIDPATTPESINSNQALLERGAACNVTYLCSVDTESLTGPEAVRRSTAFVLKLLLRHELRAVPIHIKVSVQGITLTDNTRTLFFRRHYPVNSVTFAGIDPENRVFDNNNVIQLPPTYVRQAPIFGFVAHKIPVNGNVENSCHMFAELDPGILY</sequence>
<keyword evidence="2" id="KW-1185">Reference proteome</keyword>
<evidence type="ECO:0000313" key="2">
    <source>
        <dbReference type="Proteomes" id="UP001497535"/>
    </source>
</evidence>
<dbReference type="EMBL" id="CAVMJV010000102">
    <property type="protein sequence ID" value="CAK5098040.1"/>
    <property type="molecule type" value="Genomic_DNA"/>
</dbReference>
<evidence type="ECO:0000313" key="1">
    <source>
        <dbReference type="EMBL" id="CAK5098040.1"/>
    </source>
</evidence>
<reference evidence="1" key="1">
    <citation type="submission" date="2023-11" db="EMBL/GenBank/DDBJ databases">
        <authorList>
            <person name="Poullet M."/>
        </authorList>
    </citation>
    <scope>NUCLEOTIDE SEQUENCE</scope>
    <source>
        <strain evidence="1">E1834</strain>
    </source>
</reference>
<comment type="caution">
    <text evidence="1">The sequence shown here is derived from an EMBL/GenBank/DDBJ whole genome shotgun (WGS) entry which is preliminary data.</text>
</comment>
<protein>
    <submittedName>
        <fullName evidence="1">Uncharacterized protein</fullName>
    </submittedName>
</protein>